<dbReference type="InterPro" id="IPR011990">
    <property type="entry name" value="TPR-like_helical_dom_sf"/>
</dbReference>
<dbReference type="Gene3D" id="1.25.40.10">
    <property type="entry name" value="Tetratricopeptide repeat domain"/>
    <property type="match status" value="3"/>
</dbReference>
<sequence>MQTNEMNTTLKNALNHIQANQPSQALFMLEKFAHSNHPDIHYLIGICHKAQENWPLAISSLSTAYKLSPQKSEILSHIAKCYWLSAQYTQAEAHYLQIASNQPTHQETIKNLALLYLEQNKFSAAEKWAMKGQGADRSGQFTKILGDIHKAQDNLNEAIKCYLAVPQDAPVAFRAIHNLGLCYKLQTKFELAIQCFQFVHTHAPEQYEPLYNLGDCYFANGQFQLAQQAYQHALKVTPYNTTVHKALNELYWQNGQHELFAISIKEALYTATDNKRELTECLAELYWNTNQYQACKACITNSGVASSSSLMQTLLGRLAAKEERFDDAFQHLDNANKITPEHDRLCEQAKFALQLGNFDVANQLLLNILKQWPDSQLALAWLSVLYRATDEQKHQHLCDPNFVLTTTLSAPKGYDSNETFLQELEACLIALHQGKQAPSEQTLVNGSQISGGLLNRDIDIIAKTKTQLLADVDRCLNQLSAEQDHPFLAHLHSERKITGSWSVKLSEQGFHVSHIHPAGWISVVLYINTPEDDSNSGLIEFGRPPLAPPYDFPPFKSVKPRRGQIVIFPSYFWHGTQPFQATDSSYRMTLPLDIGILKN</sequence>
<dbReference type="Gene3D" id="2.60.120.620">
    <property type="entry name" value="q2cbj1_9rhob like domain"/>
    <property type="match status" value="1"/>
</dbReference>
<evidence type="ECO:0000256" key="1">
    <source>
        <dbReference type="ARBA" id="ARBA00022737"/>
    </source>
</evidence>
<protein>
    <recommendedName>
        <fullName evidence="6">Tetratricopeptide repeat protein</fullName>
    </recommendedName>
</protein>
<dbReference type="EMBL" id="AQHF01000034">
    <property type="protein sequence ID" value="MBE0348968.1"/>
    <property type="molecule type" value="Genomic_DNA"/>
</dbReference>
<name>A0A8I0N0N5_9GAMM</name>
<dbReference type="Pfam" id="PF13759">
    <property type="entry name" value="2OG-FeII_Oxy_5"/>
    <property type="match status" value="1"/>
</dbReference>
<dbReference type="AlphaFoldDB" id="A0A8I0N0N5"/>
<keyword evidence="1" id="KW-0677">Repeat</keyword>
<dbReference type="PANTHER" id="PTHR45586:SF1">
    <property type="entry name" value="LIPOPOLYSACCHARIDE ASSEMBLY PROTEIN B"/>
    <property type="match status" value="1"/>
</dbReference>
<accession>A0A8I0N0N5</accession>
<proteinExistence type="predicted"/>
<keyword evidence="5" id="KW-1185">Reference proteome</keyword>
<dbReference type="SUPFAM" id="SSF48452">
    <property type="entry name" value="TPR-like"/>
    <property type="match status" value="2"/>
</dbReference>
<dbReference type="InterPro" id="IPR012668">
    <property type="entry name" value="CHP02466"/>
</dbReference>
<evidence type="ECO:0000256" key="3">
    <source>
        <dbReference type="PROSITE-ProRule" id="PRU00339"/>
    </source>
</evidence>
<dbReference type="SMART" id="SM00028">
    <property type="entry name" value="TPR"/>
    <property type="match status" value="5"/>
</dbReference>
<keyword evidence="2 3" id="KW-0802">TPR repeat</keyword>
<organism evidence="4 5">
    <name type="scientific">Pseudoalteromonas peptidolytica F12-50-A1</name>
    <dbReference type="NCBI Taxonomy" id="1315280"/>
    <lineage>
        <taxon>Bacteria</taxon>
        <taxon>Pseudomonadati</taxon>
        <taxon>Pseudomonadota</taxon>
        <taxon>Gammaproteobacteria</taxon>
        <taxon>Alteromonadales</taxon>
        <taxon>Pseudoalteromonadaceae</taxon>
        <taxon>Pseudoalteromonas</taxon>
    </lineage>
</organism>
<dbReference type="InterPro" id="IPR013105">
    <property type="entry name" value="TPR_2"/>
</dbReference>
<reference evidence="4 5" key="1">
    <citation type="submission" date="2015-06" db="EMBL/GenBank/DDBJ databases">
        <title>Genome sequence of Pseudoalteromonas peptidolytica.</title>
        <authorList>
            <person name="Xie B.-B."/>
            <person name="Rong J.-C."/>
            <person name="Qin Q.-L."/>
            <person name="Zhang Y.-Z."/>
        </authorList>
    </citation>
    <scope>NUCLEOTIDE SEQUENCE [LARGE SCALE GENOMIC DNA]</scope>
    <source>
        <strain evidence="4 5">F12-50-A1</strain>
    </source>
</reference>
<evidence type="ECO:0000313" key="5">
    <source>
        <dbReference type="Proteomes" id="UP000660708"/>
    </source>
</evidence>
<dbReference type="Proteomes" id="UP000660708">
    <property type="component" value="Unassembled WGS sequence"/>
</dbReference>
<feature type="repeat" description="TPR" evidence="3">
    <location>
        <begin position="207"/>
        <end position="240"/>
    </location>
</feature>
<evidence type="ECO:0008006" key="6">
    <source>
        <dbReference type="Google" id="ProtNLM"/>
    </source>
</evidence>
<dbReference type="InterPro" id="IPR051012">
    <property type="entry name" value="CellSynth/LPSAsmb/PSIAsmb"/>
</dbReference>
<gene>
    <name evidence="4" type="ORF">PPEP_b0841</name>
</gene>
<evidence type="ECO:0000313" key="4">
    <source>
        <dbReference type="EMBL" id="MBE0348968.1"/>
    </source>
</evidence>
<comment type="caution">
    <text evidence="4">The sequence shown here is derived from an EMBL/GenBank/DDBJ whole genome shotgun (WGS) entry which is preliminary data.</text>
</comment>
<dbReference type="PANTHER" id="PTHR45586">
    <property type="entry name" value="TPR REPEAT-CONTAINING PROTEIN PA4667"/>
    <property type="match status" value="1"/>
</dbReference>
<dbReference type="RefSeq" id="WP_147390720.1">
    <property type="nucleotide sequence ID" value="NZ_AQHF01000034.1"/>
</dbReference>
<dbReference type="InterPro" id="IPR019734">
    <property type="entry name" value="TPR_rpt"/>
</dbReference>
<dbReference type="Pfam" id="PF07719">
    <property type="entry name" value="TPR_2"/>
    <property type="match status" value="1"/>
</dbReference>
<evidence type="ECO:0000256" key="2">
    <source>
        <dbReference type="ARBA" id="ARBA00022803"/>
    </source>
</evidence>
<dbReference type="PROSITE" id="PS50005">
    <property type="entry name" value="TPR"/>
    <property type="match status" value="1"/>
</dbReference>